<reference evidence="3 4" key="1">
    <citation type="journal article" date="2014" name="Nat. Commun.">
        <title>Klebsormidium flaccidum genome reveals primary factors for plant terrestrial adaptation.</title>
        <authorList>
            <person name="Hori K."/>
            <person name="Maruyama F."/>
            <person name="Fujisawa T."/>
            <person name="Togashi T."/>
            <person name="Yamamoto N."/>
            <person name="Seo M."/>
            <person name="Sato S."/>
            <person name="Yamada T."/>
            <person name="Mori H."/>
            <person name="Tajima N."/>
            <person name="Moriyama T."/>
            <person name="Ikeuchi M."/>
            <person name="Watanabe M."/>
            <person name="Wada H."/>
            <person name="Kobayashi K."/>
            <person name="Saito M."/>
            <person name="Masuda T."/>
            <person name="Sasaki-Sekimoto Y."/>
            <person name="Mashiguchi K."/>
            <person name="Awai K."/>
            <person name="Shimojima M."/>
            <person name="Masuda S."/>
            <person name="Iwai M."/>
            <person name="Nobusawa T."/>
            <person name="Narise T."/>
            <person name="Kondo S."/>
            <person name="Saito H."/>
            <person name="Sato R."/>
            <person name="Murakawa M."/>
            <person name="Ihara Y."/>
            <person name="Oshima-Yamada Y."/>
            <person name="Ohtaka K."/>
            <person name="Satoh M."/>
            <person name="Sonobe K."/>
            <person name="Ishii M."/>
            <person name="Ohtani R."/>
            <person name="Kanamori-Sato M."/>
            <person name="Honoki R."/>
            <person name="Miyazaki D."/>
            <person name="Mochizuki H."/>
            <person name="Umetsu J."/>
            <person name="Higashi K."/>
            <person name="Shibata D."/>
            <person name="Kamiya Y."/>
            <person name="Sato N."/>
            <person name="Nakamura Y."/>
            <person name="Tabata S."/>
            <person name="Ida S."/>
            <person name="Kurokawa K."/>
            <person name="Ohta H."/>
        </authorList>
    </citation>
    <scope>NUCLEOTIDE SEQUENCE [LARGE SCALE GENOMIC DNA]</scope>
    <source>
        <strain evidence="3 4">NIES-2285</strain>
    </source>
</reference>
<sequence>MDLRNDKRSRRSRGGAGLYFAGFLLVIFLIYSIYLFSAFLVFYNHPSVSMNQNEDSEFRAPVISACSFEGPSSIPLDYGYLKMFYSSSRYFFFNFGPNYQRARAEGKFPDFYERNNISGDRNSTTVQTGSPASADTRISTFYWLQPSNLVRSSAGEPVTPPQSWCIVYFPNQLRRRTTDPEQILQPHVSLDFSLSFGGHVTNDVRNLKPPKVLHWQFNDYPTNSSNDTAQADLLADLQHSVDLSTRSLSSLTNEEKRSLYTAQGHGFAKLVVGNSTHVLALKKNKQTRIKSKLWLFVGFGATTERTFYTISSMSTLNQVEPPLPGVDAATVQMSLLRDSNDISMLRERSPTVDIISNIGGAWNFVPLAYWVAAILFGFHLRNLTDVFGDVGTWGKQFFFTSPERPLEQTDADNGAEISRGSKLFDSFSTMSVESEQNEVAETPNSVSDRSAPPVRSSDAHPVDNV</sequence>
<evidence type="ECO:0000313" key="4">
    <source>
        <dbReference type="Proteomes" id="UP000054558"/>
    </source>
</evidence>
<evidence type="ECO:0000313" key="3">
    <source>
        <dbReference type="EMBL" id="GAQ81082.1"/>
    </source>
</evidence>
<evidence type="ECO:0000256" key="2">
    <source>
        <dbReference type="SAM" id="Phobius"/>
    </source>
</evidence>
<dbReference type="AlphaFoldDB" id="A0A1Y1HTB3"/>
<protein>
    <recommendedName>
        <fullName evidence="5">Transmembrane protein</fullName>
    </recommendedName>
</protein>
<dbReference type="Proteomes" id="UP000054558">
    <property type="component" value="Unassembled WGS sequence"/>
</dbReference>
<accession>A0A1Y1HTB3</accession>
<proteinExistence type="predicted"/>
<organism evidence="3 4">
    <name type="scientific">Klebsormidium nitens</name>
    <name type="common">Green alga</name>
    <name type="synonym">Ulothrix nitens</name>
    <dbReference type="NCBI Taxonomy" id="105231"/>
    <lineage>
        <taxon>Eukaryota</taxon>
        <taxon>Viridiplantae</taxon>
        <taxon>Streptophyta</taxon>
        <taxon>Klebsormidiophyceae</taxon>
        <taxon>Klebsormidiales</taxon>
        <taxon>Klebsormidiaceae</taxon>
        <taxon>Klebsormidium</taxon>
    </lineage>
</organism>
<keyword evidence="2" id="KW-0472">Membrane</keyword>
<name>A0A1Y1HTB3_KLENI</name>
<feature type="region of interest" description="Disordered" evidence="1">
    <location>
        <begin position="430"/>
        <end position="465"/>
    </location>
</feature>
<keyword evidence="4" id="KW-1185">Reference proteome</keyword>
<evidence type="ECO:0008006" key="5">
    <source>
        <dbReference type="Google" id="ProtNLM"/>
    </source>
</evidence>
<evidence type="ECO:0000256" key="1">
    <source>
        <dbReference type="SAM" id="MobiDB-lite"/>
    </source>
</evidence>
<feature type="transmembrane region" description="Helical" evidence="2">
    <location>
        <begin position="20"/>
        <end position="43"/>
    </location>
</feature>
<feature type="compositionally biased region" description="Polar residues" evidence="1">
    <location>
        <begin position="430"/>
        <end position="448"/>
    </location>
</feature>
<dbReference type="EMBL" id="DF237019">
    <property type="protein sequence ID" value="GAQ81082.1"/>
    <property type="molecule type" value="Genomic_DNA"/>
</dbReference>
<gene>
    <name evidence="3" type="ORF">KFL_000700190</name>
</gene>
<keyword evidence="2" id="KW-0812">Transmembrane</keyword>
<keyword evidence="2" id="KW-1133">Transmembrane helix</keyword>